<protein>
    <submittedName>
        <fullName evidence="1">Uncharacterized protein</fullName>
    </submittedName>
</protein>
<gene>
    <name evidence="1" type="ORF">N5A56_000070</name>
</gene>
<proteinExistence type="predicted"/>
<dbReference type="RefSeq" id="WP_265726961.1">
    <property type="nucleotide sequence ID" value="NZ_JAOSLC020000001.1"/>
</dbReference>
<keyword evidence="2" id="KW-1185">Reference proteome</keyword>
<comment type="caution">
    <text evidence="1">The sequence shown here is derived from an EMBL/GenBank/DDBJ whole genome shotgun (WGS) entry which is preliminary data.</text>
</comment>
<evidence type="ECO:0000313" key="1">
    <source>
        <dbReference type="EMBL" id="MDD7912922.1"/>
    </source>
</evidence>
<accession>A0ABT5S474</accession>
<evidence type="ECO:0000313" key="2">
    <source>
        <dbReference type="Proteomes" id="UP001151478"/>
    </source>
</evidence>
<organism evidence="1 2">
    <name type="scientific">Polaribacter ponticola</name>
    <dbReference type="NCBI Taxonomy" id="2978475"/>
    <lineage>
        <taxon>Bacteria</taxon>
        <taxon>Pseudomonadati</taxon>
        <taxon>Bacteroidota</taxon>
        <taxon>Flavobacteriia</taxon>
        <taxon>Flavobacteriales</taxon>
        <taxon>Flavobacteriaceae</taxon>
    </lineage>
</organism>
<name>A0ABT5S474_9FLAO</name>
<dbReference type="EMBL" id="JAOSLC020000001">
    <property type="protein sequence ID" value="MDD7912922.1"/>
    <property type="molecule type" value="Genomic_DNA"/>
</dbReference>
<reference evidence="1" key="1">
    <citation type="submission" date="2023-02" db="EMBL/GenBank/DDBJ databases">
        <title>Polaribacter ponticola sp. nov., isolated from seawater.</title>
        <authorList>
            <person name="Baek J.H."/>
            <person name="Kim J.M."/>
            <person name="Choi D.G."/>
            <person name="Jeon C.O."/>
        </authorList>
    </citation>
    <scope>NUCLEOTIDE SEQUENCE</scope>
    <source>
        <strain evidence="1">MSW5</strain>
    </source>
</reference>
<sequence length="173" mass="19719">MKLVLKNSNYIHPITKEILKDIFVSDGEFSDIPLLDKLKISFWLCQNYKDIQFKDENGELKPFEVDKIKVLDADTLEFTPNSYAPTYVTKDGETKDLFVYLQEGGQLDGSEPIEVGFPNYTSIQSYLLKDNIGDALIFHPNLDAMGLQLAKAFVLKSWKLNGEPLGVQFNFEE</sequence>
<dbReference type="Proteomes" id="UP001151478">
    <property type="component" value="Unassembled WGS sequence"/>
</dbReference>